<proteinExistence type="predicted"/>
<protein>
    <submittedName>
        <fullName evidence="1">Uncharacterized protein</fullName>
    </submittedName>
</protein>
<comment type="caution">
    <text evidence="1">The sequence shown here is derived from an EMBL/GenBank/DDBJ whole genome shotgun (WGS) entry which is preliminary data.</text>
</comment>
<dbReference type="Proteomes" id="UP000295525">
    <property type="component" value="Unassembled WGS sequence"/>
</dbReference>
<keyword evidence="2" id="KW-1185">Reference proteome</keyword>
<evidence type="ECO:0000313" key="2">
    <source>
        <dbReference type="Proteomes" id="UP000295525"/>
    </source>
</evidence>
<gene>
    <name evidence="1" type="ORF">EDC26_101120</name>
</gene>
<accession>A0A4R3MBI6</accession>
<organism evidence="1 2">
    <name type="scientific">Paralcaligenes ureilyticus</name>
    <dbReference type="NCBI Taxonomy" id="627131"/>
    <lineage>
        <taxon>Bacteria</taxon>
        <taxon>Pseudomonadati</taxon>
        <taxon>Pseudomonadota</taxon>
        <taxon>Betaproteobacteria</taxon>
        <taxon>Burkholderiales</taxon>
        <taxon>Alcaligenaceae</taxon>
        <taxon>Paralcaligenes</taxon>
    </lineage>
</organism>
<evidence type="ECO:0000313" key="1">
    <source>
        <dbReference type="EMBL" id="TCT10900.1"/>
    </source>
</evidence>
<name>A0A4R3MBI6_9BURK</name>
<reference evidence="1 2" key="1">
    <citation type="submission" date="2019-03" db="EMBL/GenBank/DDBJ databases">
        <title>Genomic Encyclopedia of Type Strains, Phase IV (KMG-IV): sequencing the most valuable type-strain genomes for metagenomic binning, comparative biology and taxonomic classification.</title>
        <authorList>
            <person name="Goeker M."/>
        </authorList>
    </citation>
    <scope>NUCLEOTIDE SEQUENCE [LARGE SCALE GENOMIC DNA]</scope>
    <source>
        <strain evidence="1 2">DSM 24591</strain>
    </source>
</reference>
<dbReference type="AlphaFoldDB" id="A0A4R3MBI6"/>
<sequence length="90" mass="9925">MGATLVVGDLFPCWHRFFTRPDTPFRRPRPGRAQTSLMRVRVSDASISQKQPRIVLLGMLDAQQIGGNAANFGLPRMNSGVMAEAAARQE</sequence>
<dbReference type="EMBL" id="SMAJ01000001">
    <property type="protein sequence ID" value="TCT10900.1"/>
    <property type="molecule type" value="Genomic_DNA"/>
</dbReference>